<proteinExistence type="predicted"/>
<feature type="transmembrane region" description="Helical" evidence="5">
    <location>
        <begin position="107"/>
        <end position="125"/>
    </location>
</feature>
<dbReference type="RefSeq" id="WP_005299179.1">
    <property type="nucleotide sequence ID" value="NZ_LZFH01000001.1"/>
</dbReference>
<name>A0A2T3I781_PHODM</name>
<reference evidence="7 9" key="1">
    <citation type="submission" date="2018-03" db="EMBL/GenBank/DDBJ databases">
        <title>Whole genome sequencing of Histamine producing bacteria.</title>
        <authorList>
            <person name="Butler K."/>
        </authorList>
    </citation>
    <scope>NUCLEOTIDE SEQUENCE [LARGE SCALE GENOMIC DNA]</scope>
    <source>
        <strain evidence="7 9">BT-6</strain>
    </source>
</reference>
<dbReference type="GO" id="GO:0008381">
    <property type="term" value="F:mechanosensitive monoatomic ion channel activity"/>
    <property type="evidence" value="ECO:0007669"/>
    <property type="project" value="InterPro"/>
</dbReference>
<dbReference type="EMBL" id="UATL01000001">
    <property type="protein sequence ID" value="SPY28333.1"/>
    <property type="molecule type" value="Genomic_DNA"/>
</dbReference>
<keyword evidence="2 5" id="KW-0812">Transmembrane</keyword>
<organism evidence="8 10">
    <name type="scientific">Photobacterium damselae</name>
    <dbReference type="NCBI Taxonomy" id="38293"/>
    <lineage>
        <taxon>Bacteria</taxon>
        <taxon>Pseudomonadati</taxon>
        <taxon>Pseudomonadota</taxon>
        <taxon>Gammaproteobacteria</taxon>
        <taxon>Vibrionales</taxon>
        <taxon>Vibrionaceae</taxon>
        <taxon>Photobacterium</taxon>
    </lineage>
</organism>
<dbReference type="InterPro" id="IPR023408">
    <property type="entry name" value="MscS_beta-dom_sf"/>
</dbReference>
<dbReference type="InterPro" id="IPR030192">
    <property type="entry name" value="YbdG"/>
</dbReference>
<dbReference type="PANTHER" id="PTHR30414">
    <property type="entry name" value="MINICONDUCTANCE MECHANOSENSITIVE CHANNEL YBDG"/>
    <property type="match status" value="1"/>
</dbReference>
<evidence type="ECO:0000313" key="9">
    <source>
        <dbReference type="Proteomes" id="UP000241404"/>
    </source>
</evidence>
<evidence type="ECO:0000256" key="3">
    <source>
        <dbReference type="ARBA" id="ARBA00022989"/>
    </source>
</evidence>
<dbReference type="Gene3D" id="2.30.30.60">
    <property type="match status" value="1"/>
</dbReference>
<evidence type="ECO:0000259" key="6">
    <source>
        <dbReference type="Pfam" id="PF00924"/>
    </source>
</evidence>
<evidence type="ECO:0000256" key="2">
    <source>
        <dbReference type="ARBA" id="ARBA00022692"/>
    </source>
</evidence>
<comment type="subcellular location">
    <subcellularLocation>
        <location evidence="1">Membrane</location>
    </subcellularLocation>
</comment>
<evidence type="ECO:0000256" key="5">
    <source>
        <dbReference type="SAM" id="Phobius"/>
    </source>
</evidence>
<sequence length="410" mass="46353">MSKQIRQAVAEGMSKLGINIQPHDNFSTIVILILCTMVAFGTYVIVRWGVLKILNAMIKRTKSQWGTILVHHQVLEKLCLIIPAVVMNLLIPLVLDQYVLLSDLIDRVLGIWLIFALIRSSYAFLDASNDIFNMNHLSKNLPVKSFVQLFKLTIFFIGFFVGISILADRSPVYFLSGLGVATGLVLLMFKDTILGFVAGIQLAANQMIQVGDWIQMDKYGANGSVDEVSLTTIKVKNFDNTVTNIPAYALVQDSFINWRQMQESGGRRIKRSILINIDTIRFLTEDDEQKLATIPFVGQYIKEKKDELNRSGNPYLVNSLTNITVFRAYLEAFLQQNTHLRKDMTFLVRELEPTAQGLPIQIYVFANDTRWAYYEGIQADIFDHVFAVLPQFGLAAFQSPAASDIREIKI</sequence>
<dbReference type="GO" id="GO:0005886">
    <property type="term" value="C:plasma membrane"/>
    <property type="evidence" value="ECO:0007669"/>
    <property type="project" value="TreeGrafter"/>
</dbReference>
<evidence type="ECO:0000256" key="4">
    <source>
        <dbReference type="ARBA" id="ARBA00023136"/>
    </source>
</evidence>
<dbReference type="GO" id="GO:0071470">
    <property type="term" value="P:cellular response to osmotic stress"/>
    <property type="evidence" value="ECO:0007669"/>
    <property type="project" value="InterPro"/>
</dbReference>
<keyword evidence="3 5" id="KW-1133">Transmembrane helix</keyword>
<feature type="transmembrane region" description="Helical" evidence="5">
    <location>
        <begin position="172"/>
        <end position="189"/>
    </location>
</feature>
<dbReference type="PANTHER" id="PTHR30414:SF0">
    <property type="entry name" value="MINICONDUCTANCE MECHANOSENSITIVE CHANNEL YBDG"/>
    <property type="match status" value="1"/>
</dbReference>
<dbReference type="EMBL" id="PYMM01000008">
    <property type="protein sequence ID" value="PSU16289.1"/>
    <property type="molecule type" value="Genomic_DNA"/>
</dbReference>
<dbReference type="OrthoDB" id="9775207at2"/>
<dbReference type="AlphaFoldDB" id="A0A2T3I781"/>
<dbReference type="Pfam" id="PF00924">
    <property type="entry name" value="MS_channel_2nd"/>
    <property type="match status" value="1"/>
</dbReference>
<evidence type="ECO:0000313" key="8">
    <source>
        <dbReference type="EMBL" id="SPY28333.1"/>
    </source>
</evidence>
<dbReference type="SUPFAM" id="SSF50182">
    <property type="entry name" value="Sm-like ribonucleoproteins"/>
    <property type="match status" value="1"/>
</dbReference>
<dbReference type="Proteomes" id="UP000241404">
    <property type="component" value="Unassembled WGS sequence"/>
</dbReference>
<dbReference type="InterPro" id="IPR010920">
    <property type="entry name" value="LSM_dom_sf"/>
</dbReference>
<evidence type="ECO:0000313" key="10">
    <source>
        <dbReference type="Proteomes" id="UP000251647"/>
    </source>
</evidence>
<dbReference type="InterPro" id="IPR006685">
    <property type="entry name" value="MscS_channel_2nd"/>
</dbReference>
<protein>
    <submittedName>
        <fullName evidence="7">Mechanosensitive ion channel family protein</fullName>
    </submittedName>
    <submittedName>
        <fullName evidence="8">Miniconductance mechanosensitive channel</fullName>
    </submittedName>
</protein>
<keyword evidence="4 5" id="KW-0472">Membrane</keyword>
<feature type="domain" description="Mechanosensitive ion channel MscS" evidence="6">
    <location>
        <begin position="191"/>
        <end position="259"/>
    </location>
</feature>
<feature type="transmembrane region" description="Helical" evidence="5">
    <location>
        <begin position="146"/>
        <end position="166"/>
    </location>
</feature>
<feature type="transmembrane region" description="Helical" evidence="5">
    <location>
        <begin position="74"/>
        <end position="95"/>
    </location>
</feature>
<accession>A0A2T3I781</accession>
<reference evidence="8 10" key="2">
    <citation type="submission" date="2018-06" db="EMBL/GenBank/DDBJ databases">
        <authorList>
            <consortium name="Pathogen Informatics"/>
            <person name="Doyle S."/>
        </authorList>
    </citation>
    <scope>NUCLEOTIDE SEQUENCE [LARGE SCALE GENOMIC DNA]</scope>
    <source>
        <strain evidence="8 10">NCTC11647</strain>
    </source>
</reference>
<gene>
    <name evidence="8" type="primary">mscM</name>
    <name evidence="7" type="ORF">CTM90_13305</name>
    <name evidence="8" type="ORF">NCTC11647_01422</name>
</gene>
<dbReference type="Proteomes" id="UP000251647">
    <property type="component" value="Unassembled WGS sequence"/>
</dbReference>
<evidence type="ECO:0000313" key="7">
    <source>
        <dbReference type="EMBL" id="PSU16289.1"/>
    </source>
</evidence>
<feature type="transmembrane region" description="Helical" evidence="5">
    <location>
        <begin position="29"/>
        <end position="54"/>
    </location>
</feature>
<evidence type="ECO:0000256" key="1">
    <source>
        <dbReference type="ARBA" id="ARBA00004370"/>
    </source>
</evidence>